<gene>
    <name evidence="1" type="ORF">C667_22364</name>
</gene>
<dbReference type="Proteomes" id="UP000013047">
    <property type="component" value="Unassembled WGS sequence"/>
</dbReference>
<protein>
    <submittedName>
        <fullName evidence="1">Uncharacterized protein</fullName>
    </submittedName>
</protein>
<feature type="non-terminal residue" evidence="1">
    <location>
        <position position="229"/>
    </location>
</feature>
<keyword evidence="2" id="KW-1185">Reference proteome</keyword>
<sequence length="229" mass="24176">MPILPPRLDDRSFDDLLEDLLARIPAHTPEWTHPRLGDPGRTLLELFAWLGDALLYRANLIPERQRLVFLKLLGQGLRPAQPATAIVGLGFAQATELEGLTLAAGATIKAPVPFETLAETTVLPIVAEACYKRPLDEADSARLAEVIDGLQRVHRIDGAARGYLVAPLFENGQAIGEGVDVFAASLDHALWLALLAPAARPGQQAAVNAAARHALGGGDSGGGALLSVG</sequence>
<accession>N6YJW4</accession>
<evidence type="ECO:0000313" key="1">
    <source>
        <dbReference type="EMBL" id="ENO91765.1"/>
    </source>
</evidence>
<name>N6YJW4_9RHOO</name>
<organism evidence="1 2">
    <name type="scientific">Thauera phenylacetica B4P</name>
    <dbReference type="NCBI Taxonomy" id="1234382"/>
    <lineage>
        <taxon>Bacteria</taxon>
        <taxon>Pseudomonadati</taxon>
        <taxon>Pseudomonadota</taxon>
        <taxon>Betaproteobacteria</taxon>
        <taxon>Rhodocyclales</taxon>
        <taxon>Zoogloeaceae</taxon>
        <taxon>Thauera</taxon>
    </lineage>
</organism>
<reference evidence="1 2" key="1">
    <citation type="submission" date="2012-09" db="EMBL/GenBank/DDBJ databases">
        <title>Draft Genome Sequences of 6 Strains from Genus Thauera.</title>
        <authorList>
            <person name="Liu B."/>
            <person name="Shapleigh J.P."/>
            <person name="Frostegard A.H."/>
        </authorList>
    </citation>
    <scope>NUCLEOTIDE SEQUENCE [LARGE SCALE GENOMIC DNA]</scope>
    <source>
        <strain evidence="1 2">B4P</strain>
    </source>
</reference>
<evidence type="ECO:0000313" key="2">
    <source>
        <dbReference type="Proteomes" id="UP000013047"/>
    </source>
</evidence>
<proteinExistence type="predicted"/>
<dbReference type="AlphaFoldDB" id="N6YJW4"/>
<comment type="caution">
    <text evidence="1">The sequence shown here is derived from an EMBL/GenBank/DDBJ whole genome shotgun (WGS) entry which is preliminary data.</text>
</comment>
<dbReference type="EMBL" id="AMXF01000366">
    <property type="protein sequence ID" value="ENO91765.1"/>
    <property type="molecule type" value="Genomic_DNA"/>
</dbReference>